<dbReference type="PANTHER" id="PTHR31373:SF27">
    <property type="entry name" value="TROVE DOMAIN-CONTAINING PROTEIN"/>
    <property type="match status" value="1"/>
</dbReference>
<feature type="domain" description="DUF2828" evidence="1">
    <location>
        <begin position="38"/>
        <end position="107"/>
    </location>
</feature>
<dbReference type="InterPro" id="IPR036465">
    <property type="entry name" value="vWFA_dom_sf"/>
</dbReference>
<organism evidence="3 4">
    <name type="scientific">Shigella phage Silverhawkium</name>
    <dbReference type="NCBI Taxonomy" id="2530185"/>
    <lineage>
        <taxon>Viruses</taxon>
        <taxon>Duplodnaviria</taxon>
        <taxon>Heunggongvirae</taxon>
        <taxon>Uroviricota</taxon>
        <taxon>Caudoviricetes</taxon>
        <taxon>Andersonviridae</taxon>
        <taxon>Ounavirinae</taxon>
        <taxon>Mooglevirus</taxon>
        <taxon>Mooglevirus silverhawkium</taxon>
    </lineage>
</organism>
<dbReference type="Pfam" id="PF25043">
    <property type="entry name" value="DUF7788"/>
    <property type="match status" value="1"/>
</dbReference>
<dbReference type="InterPro" id="IPR011205">
    <property type="entry name" value="UCP015417_vWA"/>
</dbReference>
<feature type="domain" description="DUF2828" evidence="1">
    <location>
        <begin position="194"/>
        <end position="292"/>
    </location>
</feature>
<evidence type="ECO:0008006" key="5">
    <source>
        <dbReference type="Google" id="ProtNLM"/>
    </source>
</evidence>
<reference evidence="3 4" key="1">
    <citation type="submission" date="2019-02" db="EMBL/GenBank/DDBJ databases">
        <title>A cornucopia of Shigella phages from the Cornhusker state.</title>
        <authorList>
            <person name="Doore S.M."/>
            <person name="Schrad J.R."/>
            <person name="Perrett H.R."/>
            <person name="Dover J.A."/>
            <person name="Schrad K.P."/>
            <person name="Dean W.F."/>
            <person name="Parent K.N."/>
        </authorList>
    </citation>
    <scope>NUCLEOTIDE SEQUENCE [LARGE SCALE GENOMIC DNA]</scope>
</reference>
<evidence type="ECO:0000313" key="4">
    <source>
        <dbReference type="Proteomes" id="UP000295288"/>
    </source>
</evidence>
<dbReference type="PANTHER" id="PTHR31373">
    <property type="entry name" value="OS06G0652100 PROTEIN"/>
    <property type="match status" value="1"/>
</dbReference>
<dbReference type="InterPro" id="IPR056690">
    <property type="entry name" value="DUF7788"/>
</dbReference>
<accession>A0A482JMT9</accession>
<dbReference type="EMBL" id="MK562505">
    <property type="protein sequence ID" value="QBP33174.1"/>
    <property type="molecule type" value="Genomic_DNA"/>
</dbReference>
<name>A0A482JMT9_9CAUD</name>
<feature type="domain" description="DUF7788" evidence="2">
    <location>
        <begin position="298"/>
        <end position="478"/>
    </location>
</feature>
<evidence type="ECO:0000313" key="3">
    <source>
        <dbReference type="EMBL" id="QBP33174.1"/>
    </source>
</evidence>
<dbReference type="Proteomes" id="UP000295288">
    <property type="component" value="Segment"/>
</dbReference>
<sequence>MLTDFIGYSRVCLTNNNERRENIMSELFNHANLHAGLTENGAVNHLSSMSALVDFYKAAGSSRNSTEALPNLFYKALREDVDVAVRILLHMRDAREGMGERKAFRTVMTEAIRTNMIDEFQVLRIMDKISELGRFDDFKIFVGTRYETDAFKHIEQGLLNPDTSALAAKWLPRVKKRHMDFVKRFCKFANLSQKEYRLMLSVLSDTVEQKISANSFGEIDYSKLPSLAAARYQKLFTRKGGERYAEYVKALSEGTEKINAGAVYPYDITKSVRYGRADVANEQWKALPNWMRDGENILCMADVSDSMTWEKHGSVTALDIGVSLALYVAERNTGCFKDELMVYSTRPYFISLSGSLETRIRQVMKNVEYGSTNIQAAFDRILEIGVKNNLTQEAMPSKLIIFSDMQFNQVDGQRGNTNFEEIRRKYKESGYEMPQLVFWYLANRGGNCEVSVKDNGVAMVSGFSPATLKALLGGEKFDPISVMLKAVMSERYDW</sequence>
<evidence type="ECO:0000259" key="1">
    <source>
        <dbReference type="Pfam" id="PF11443"/>
    </source>
</evidence>
<dbReference type="Pfam" id="PF11443">
    <property type="entry name" value="DUF2828"/>
    <property type="match status" value="2"/>
</dbReference>
<dbReference type="InterPro" id="IPR058580">
    <property type="entry name" value="DUF2828"/>
</dbReference>
<keyword evidence="4" id="KW-1185">Reference proteome</keyword>
<gene>
    <name evidence="3" type="ORF">Silverhawkium_gp88</name>
</gene>
<dbReference type="SUPFAM" id="SSF53300">
    <property type="entry name" value="vWA-like"/>
    <property type="match status" value="1"/>
</dbReference>
<protein>
    <recommendedName>
        <fullName evidence="5">VWFA protein</fullName>
    </recommendedName>
</protein>
<proteinExistence type="predicted"/>
<dbReference type="PIRSF" id="PIRSF015417">
    <property type="entry name" value="T31B5_30_vWA"/>
    <property type="match status" value="1"/>
</dbReference>
<evidence type="ECO:0000259" key="2">
    <source>
        <dbReference type="Pfam" id="PF25043"/>
    </source>
</evidence>
<dbReference type="Gene3D" id="3.40.50.410">
    <property type="entry name" value="von Willebrand factor, type A domain"/>
    <property type="match status" value="1"/>
</dbReference>